<proteinExistence type="predicted"/>
<dbReference type="Gene3D" id="3.40.50.150">
    <property type="entry name" value="Vaccinia Virus protein VP39"/>
    <property type="match status" value="1"/>
</dbReference>
<dbReference type="EMBL" id="WBVO01000001">
    <property type="protein sequence ID" value="KAB2814174.1"/>
    <property type="molecule type" value="Genomic_DNA"/>
</dbReference>
<evidence type="ECO:0000313" key="2">
    <source>
        <dbReference type="Proteomes" id="UP000468650"/>
    </source>
</evidence>
<dbReference type="SUPFAM" id="SSF53335">
    <property type="entry name" value="S-adenosyl-L-methionine-dependent methyltransferases"/>
    <property type="match status" value="1"/>
</dbReference>
<dbReference type="CDD" id="cd02440">
    <property type="entry name" value="AdoMet_MTases"/>
    <property type="match status" value="1"/>
</dbReference>
<gene>
    <name evidence="1" type="ORF">F8C67_00145</name>
</gene>
<dbReference type="InterPro" id="IPR029063">
    <property type="entry name" value="SAM-dependent_MTases_sf"/>
</dbReference>
<dbReference type="RefSeq" id="WP_151665755.1">
    <property type="nucleotide sequence ID" value="NZ_WBVO01000001.1"/>
</dbReference>
<evidence type="ECO:0008006" key="3">
    <source>
        <dbReference type="Google" id="ProtNLM"/>
    </source>
</evidence>
<name>A0A6N6RJE9_9FLAO</name>
<comment type="caution">
    <text evidence="1">The sequence shown here is derived from an EMBL/GenBank/DDBJ whole genome shotgun (WGS) entry which is preliminary data.</text>
</comment>
<accession>A0A6N6RJE9</accession>
<dbReference type="AlphaFoldDB" id="A0A6N6RJE9"/>
<evidence type="ECO:0000313" key="1">
    <source>
        <dbReference type="EMBL" id="KAB2814174.1"/>
    </source>
</evidence>
<reference evidence="1 2" key="1">
    <citation type="submission" date="2019-09" db="EMBL/GenBank/DDBJ databases">
        <title>Genomes of family Cryomorphaceae.</title>
        <authorList>
            <person name="Bowman J.P."/>
        </authorList>
    </citation>
    <scope>NUCLEOTIDE SEQUENCE [LARGE SCALE GENOMIC DNA]</scope>
    <source>
        <strain evidence="1 2">LMG 25704</strain>
    </source>
</reference>
<protein>
    <recommendedName>
        <fullName evidence="3">Class I SAM-dependent methyltransferase</fullName>
    </recommendedName>
</protein>
<dbReference type="OrthoDB" id="1000417at2"/>
<dbReference type="Gene3D" id="1.10.10.1110">
    <property type="entry name" value="Methyltransferase PG1098, N-terminal domain"/>
    <property type="match status" value="1"/>
</dbReference>
<organism evidence="1 2">
    <name type="scientific">Phaeocystidibacter luteus</name>
    <dbReference type="NCBI Taxonomy" id="911197"/>
    <lineage>
        <taxon>Bacteria</taxon>
        <taxon>Pseudomonadati</taxon>
        <taxon>Bacteroidota</taxon>
        <taxon>Flavobacteriia</taxon>
        <taxon>Flavobacteriales</taxon>
        <taxon>Phaeocystidibacteraceae</taxon>
        <taxon>Phaeocystidibacter</taxon>
    </lineage>
</organism>
<dbReference type="Proteomes" id="UP000468650">
    <property type="component" value="Unassembled WGS sequence"/>
</dbReference>
<keyword evidence="2" id="KW-1185">Reference proteome</keyword>
<sequence>MLPFAEDDIRAFYEEHKHTHAADLLLKAKPEDREKVKWMIEQVSTRKKLETKVPEWAGNFGLHLPPVENLSQASSTITAKYKATEMSGNVLDLTLGSGIDSWQIGQKSTKLTGIEPNAELAERTVHNLKSLGVDIHLHVSTAEEFMKSNSEKYDWIYLDPSRRNEDGKRTVALHRMTPNLTELWPSLLEYGQHICVKLSPLFDLSAIINELSNVVRIEVVAVRGEVKEVLVFANRQSTEEVDISAVELHEDGWKFTSTEFRKPEQGEWGEFLYDPSAALIKANLADEWAFQNGLVKPLKEVNLYTSDEPHEAFPGRVFRIYDIGKPYKMKNLPQRLAIVSRYYYERPEEIRKRLKVQESDSDFLFALGKGKKTSLFIHATRVT</sequence>